<evidence type="ECO:0000256" key="4">
    <source>
        <dbReference type="ARBA" id="ARBA00022989"/>
    </source>
</evidence>
<accession>A0A2D4JZF6</accession>
<name>A0A2D4JZF6_9SAUR</name>
<sequence>MDEEMGVLSEAESRGMAGPDTLEGDNLGKPPILKVRRLRNLAIASIICGCSCIGVLALIYAVKANEKQKAHCQNAALHWARKSRLMSCLSIIVWVSLLILTPMLLVLMSYLISKAE</sequence>
<dbReference type="AlphaFoldDB" id="A0A2D4JZF6"/>
<reference evidence="8" key="2">
    <citation type="submission" date="2017-11" db="EMBL/GenBank/DDBJ databases">
        <title>Coralsnake Venomics: Analyses of Venom Gland Transcriptomes and Proteomes of Six Brazilian Taxa.</title>
        <authorList>
            <person name="Aird S.D."/>
            <person name="Jorge da Silva N."/>
            <person name="Qiu L."/>
            <person name="Villar-Briones A."/>
            <person name="Aparecida-Saddi V."/>
            <person name="Campos-Telles M.P."/>
            <person name="Grau M."/>
            <person name="Mikheyev A.S."/>
        </authorList>
    </citation>
    <scope>NUCLEOTIDE SEQUENCE</scope>
    <source>
        <tissue evidence="8">Venom_gland</tissue>
    </source>
</reference>
<dbReference type="InterPro" id="IPR007593">
    <property type="entry name" value="CD225/Dispanin_fam"/>
</dbReference>
<feature type="transmembrane region" description="Helical" evidence="7">
    <location>
        <begin position="91"/>
        <end position="112"/>
    </location>
</feature>
<feature type="region of interest" description="Disordered" evidence="6">
    <location>
        <begin position="1"/>
        <end position="26"/>
    </location>
</feature>
<evidence type="ECO:0000313" key="8">
    <source>
        <dbReference type="EMBL" id="LAB01843.1"/>
    </source>
</evidence>
<keyword evidence="3 7" id="KW-0812">Transmembrane</keyword>
<feature type="transmembrane region" description="Helical" evidence="7">
    <location>
        <begin position="41"/>
        <end position="62"/>
    </location>
</feature>
<comment type="similarity">
    <text evidence="2">Belongs to the CD225/Dispanin family.</text>
</comment>
<keyword evidence="4 7" id="KW-1133">Transmembrane helix</keyword>
<evidence type="ECO:0000256" key="7">
    <source>
        <dbReference type="SAM" id="Phobius"/>
    </source>
</evidence>
<dbReference type="Pfam" id="PF04505">
    <property type="entry name" value="CD225"/>
    <property type="match status" value="1"/>
</dbReference>
<protein>
    <recommendedName>
        <fullName evidence="9">Transmembrane protein 265</fullName>
    </recommendedName>
</protein>
<reference evidence="8" key="1">
    <citation type="submission" date="2017-07" db="EMBL/GenBank/DDBJ databases">
        <authorList>
            <person name="Mikheyev A."/>
            <person name="Grau M."/>
        </authorList>
    </citation>
    <scope>NUCLEOTIDE SEQUENCE</scope>
    <source>
        <tissue evidence="8">Venom_gland</tissue>
    </source>
</reference>
<evidence type="ECO:0000256" key="1">
    <source>
        <dbReference type="ARBA" id="ARBA00004370"/>
    </source>
</evidence>
<keyword evidence="5 7" id="KW-0472">Membrane</keyword>
<dbReference type="EMBL" id="IACL01024034">
    <property type="protein sequence ID" value="LAB01843.1"/>
    <property type="molecule type" value="Transcribed_RNA"/>
</dbReference>
<comment type="subcellular location">
    <subcellularLocation>
        <location evidence="1">Membrane</location>
    </subcellularLocation>
</comment>
<proteinExistence type="inferred from homology"/>
<dbReference type="GO" id="GO:0016020">
    <property type="term" value="C:membrane"/>
    <property type="evidence" value="ECO:0007669"/>
    <property type="project" value="UniProtKB-SubCell"/>
</dbReference>
<evidence type="ECO:0000256" key="3">
    <source>
        <dbReference type="ARBA" id="ARBA00022692"/>
    </source>
</evidence>
<evidence type="ECO:0000256" key="2">
    <source>
        <dbReference type="ARBA" id="ARBA00006843"/>
    </source>
</evidence>
<evidence type="ECO:0000256" key="5">
    <source>
        <dbReference type="ARBA" id="ARBA00023136"/>
    </source>
</evidence>
<evidence type="ECO:0000256" key="6">
    <source>
        <dbReference type="SAM" id="MobiDB-lite"/>
    </source>
</evidence>
<evidence type="ECO:0008006" key="9">
    <source>
        <dbReference type="Google" id="ProtNLM"/>
    </source>
</evidence>
<organism evidence="8">
    <name type="scientific">Micrurus paraensis</name>
    <dbReference type="NCBI Taxonomy" id="1970185"/>
    <lineage>
        <taxon>Eukaryota</taxon>
        <taxon>Metazoa</taxon>
        <taxon>Chordata</taxon>
        <taxon>Craniata</taxon>
        <taxon>Vertebrata</taxon>
        <taxon>Euteleostomi</taxon>
        <taxon>Lepidosauria</taxon>
        <taxon>Squamata</taxon>
        <taxon>Bifurcata</taxon>
        <taxon>Unidentata</taxon>
        <taxon>Episquamata</taxon>
        <taxon>Toxicofera</taxon>
        <taxon>Serpentes</taxon>
        <taxon>Colubroidea</taxon>
        <taxon>Elapidae</taxon>
        <taxon>Elapinae</taxon>
        <taxon>Micrurus</taxon>
    </lineage>
</organism>